<sequence>MYMPSSTRNNKEAQLIFSPDPASLERSIRKKARSLSTDNNTSVSLDSAQPSSTQTPVPSINSRSPLSTDNTNVPSTDIFHPPSIDIPSPISIDTEPRDMVAPLILVRDNNGDMHDLEGHLRIAADDFWQVVKEEKLQEDDFEVESLVSFGGSQWCRSTPDTEHRSIYTNTNRSTGTREHLSTTPTESTASCNAMRILTHEEFVAKHPYPLSPDKVRIDRHANNNIDRQPSPPIDRQVLITYRVQMPKIDVARLTALRPKPKPPEPVRTLSNDGADPMEEDRVSTGRTLRRRNEKVAKHLKRGANEKEKKSFQKRVFRIPLHKPFEEAFYTHRLWKFFRVTREKEEDIRTMFCEAKEKMRMRITLKKKSDPGKFAIPCTVKGIEFPHALCDTGASVSILPRVMADHLGKKPQTIPRRINDAGIIVACHCGAQYESDYSKLIDTHPFTLIDASHPKSTHAEDEKFVNTCPNEWGNDYYNPTIDPYTRRNLPTDEYDEDYEEERATEYRAIHDEEDKLLHHSSWKKNAPSIDMTCWPSIDIQLQQRCRKRASTDTAYYKSVDTDVNRVRHGDYSIGSWANEHHHGSFEVETIQAEAAWERTHFSHPINARHQQSIDTRHQQSINTRHQQSIDTRPQQSINTNNTTLIDNRPMPKTTVSEKDKLDNQYLTPDEFGIFRDLDGYAKEIDGRTLHKASKESYDTAGGIDNGFIQRSRHTTHPSIYVDVSTSVARQLEFGRRAYDLYAYICLPEHASSFTQTKLVPEIYTKEVTNEMFYGVCGEHERNKEAFQMKFDGVYYPLNDSISWLTTFMEEMKQGIARIQNATDVARPPSTDRRQPDLSTANNHHRSTDTITHQSTTA</sequence>
<feature type="region of interest" description="Disordered" evidence="1">
    <location>
        <begin position="819"/>
        <end position="856"/>
    </location>
</feature>
<dbReference type="PANTHER" id="PTHR33067:SF31">
    <property type="entry name" value="RNA-DIRECTED DNA POLYMERASE"/>
    <property type="match status" value="1"/>
</dbReference>
<accession>A0A8S9P128</accession>
<feature type="compositionally biased region" description="Polar residues" evidence="1">
    <location>
        <begin position="847"/>
        <end position="856"/>
    </location>
</feature>
<gene>
    <name evidence="2" type="ORF">F2Q69_00003498</name>
</gene>
<organism evidence="2 3">
    <name type="scientific">Brassica cretica</name>
    <name type="common">Mustard</name>
    <dbReference type="NCBI Taxonomy" id="69181"/>
    <lineage>
        <taxon>Eukaryota</taxon>
        <taxon>Viridiplantae</taxon>
        <taxon>Streptophyta</taxon>
        <taxon>Embryophyta</taxon>
        <taxon>Tracheophyta</taxon>
        <taxon>Spermatophyta</taxon>
        <taxon>Magnoliopsida</taxon>
        <taxon>eudicotyledons</taxon>
        <taxon>Gunneridae</taxon>
        <taxon>Pentapetalae</taxon>
        <taxon>rosids</taxon>
        <taxon>malvids</taxon>
        <taxon>Brassicales</taxon>
        <taxon>Brassicaceae</taxon>
        <taxon>Brassiceae</taxon>
        <taxon>Brassica</taxon>
    </lineage>
</organism>
<reference evidence="2" key="1">
    <citation type="submission" date="2019-12" db="EMBL/GenBank/DDBJ databases">
        <title>Genome sequencing and annotation of Brassica cretica.</title>
        <authorList>
            <person name="Studholme D.J."/>
            <person name="Sarris P."/>
        </authorList>
    </citation>
    <scope>NUCLEOTIDE SEQUENCE</scope>
    <source>
        <strain evidence="2">PFS-109/04</strain>
        <tissue evidence="2">Leaf</tissue>
    </source>
</reference>
<feature type="region of interest" description="Disordered" evidence="1">
    <location>
        <begin position="1"/>
        <end position="84"/>
    </location>
</feature>
<evidence type="ECO:0000256" key="1">
    <source>
        <dbReference type="SAM" id="MobiDB-lite"/>
    </source>
</evidence>
<dbReference type="Gene3D" id="2.40.70.10">
    <property type="entry name" value="Acid Proteases"/>
    <property type="match status" value="1"/>
</dbReference>
<feature type="region of interest" description="Disordered" evidence="1">
    <location>
        <begin position="152"/>
        <end position="188"/>
    </location>
</feature>
<name>A0A8S9P128_BRACR</name>
<feature type="compositionally biased region" description="Polar residues" evidence="1">
    <location>
        <begin position="34"/>
        <end position="75"/>
    </location>
</feature>
<evidence type="ECO:0000313" key="3">
    <source>
        <dbReference type="Proteomes" id="UP000712600"/>
    </source>
</evidence>
<dbReference type="PANTHER" id="PTHR33067">
    <property type="entry name" value="RNA-DIRECTED DNA POLYMERASE-RELATED"/>
    <property type="match status" value="1"/>
</dbReference>
<feature type="region of interest" description="Disordered" evidence="1">
    <location>
        <begin position="257"/>
        <end position="285"/>
    </location>
</feature>
<feature type="compositionally biased region" description="Polar residues" evidence="1">
    <location>
        <begin position="607"/>
        <end position="644"/>
    </location>
</feature>
<dbReference type="Proteomes" id="UP000712600">
    <property type="component" value="Unassembled WGS sequence"/>
</dbReference>
<feature type="region of interest" description="Disordered" evidence="1">
    <location>
        <begin position="605"/>
        <end position="651"/>
    </location>
</feature>
<dbReference type="EMBL" id="QGKX02001521">
    <property type="protein sequence ID" value="KAF3508730.1"/>
    <property type="molecule type" value="Genomic_DNA"/>
</dbReference>
<comment type="caution">
    <text evidence="2">The sequence shown here is derived from an EMBL/GenBank/DDBJ whole genome shotgun (WGS) entry which is preliminary data.</text>
</comment>
<dbReference type="InterPro" id="IPR021109">
    <property type="entry name" value="Peptidase_aspartic_dom_sf"/>
</dbReference>
<dbReference type="AlphaFoldDB" id="A0A8S9P128"/>
<proteinExistence type="predicted"/>
<protein>
    <submittedName>
        <fullName evidence="2">Uncharacterized protein</fullName>
    </submittedName>
</protein>
<evidence type="ECO:0000313" key="2">
    <source>
        <dbReference type="EMBL" id="KAF3508730.1"/>
    </source>
</evidence>